<dbReference type="EMBL" id="QJUP01000012">
    <property type="protein sequence ID" value="TBU96528.1"/>
    <property type="molecule type" value="Genomic_DNA"/>
</dbReference>
<dbReference type="PANTHER" id="PTHR10209">
    <property type="entry name" value="OXIDOREDUCTASE, 2OG-FE II OXYGENASE FAMILY PROTEIN"/>
    <property type="match status" value="1"/>
</dbReference>
<evidence type="ECO:0000256" key="2">
    <source>
        <dbReference type="ARBA" id="ARBA00011245"/>
    </source>
</evidence>
<dbReference type="Pfam" id="PF14226">
    <property type="entry name" value="DIOX_N"/>
    <property type="match status" value="1"/>
</dbReference>
<keyword evidence="5 6" id="KW-0408">Iron</keyword>
<keyword evidence="9" id="KW-1185">Reference proteome</keyword>
<evidence type="ECO:0000313" key="8">
    <source>
        <dbReference type="EMBL" id="TBU96528.1"/>
    </source>
</evidence>
<evidence type="ECO:0000256" key="1">
    <source>
        <dbReference type="ARBA" id="ARBA00008056"/>
    </source>
</evidence>
<comment type="caution">
    <text evidence="8">The sequence shown here is derived from an EMBL/GenBank/DDBJ whole genome shotgun (WGS) entry which is preliminary data.</text>
</comment>
<dbReference type="SUPFAM" id="SSF51197">
    <property type="entry name" value="Clavaminate synthase-like"/>
    <property type="match status" value="1"/>
</dbReference>
<dbReference type="GO" id="GO:0016491">
    <property type="term" value="F:oxidoreductase activity"/>
    <property type="evidence" value="ECO:0007669"/>
    <property type="project" value="UniProtKB-KW"/>
</dbReference>
<gene>
    <name evidence="8" type="ORF">DNJ96_10300</name>
</gene>
<dbReference type="GO" id="GO:0009693">
    <property type="term" value="P:ethylene biosynthetic process"/>
    <property type="evidence" value="ECO:0007669"/>
    <property type="project" value="UniProtKB-UniPathway"/>
</dbReference>
<keyword evidence="4 6" id="KW-0560">Oxidoreductase</keyword>
<sequence length="352" mass="39437">MTMNDQKSFNEIPTLDVAPLIAGPQDPAYSDCVRTLADAAHHVGFAQLIGHGLEGRQARLLDATRRFFALPEAEKMQVYIGNSDNHRGYVPFGEEIMASGIPDTKEAFDLSLDLPPEHPAVKAGTPLLGPNQWPRLEGFRESVMDYYDAVFALGKVIFRAFAVGLGQDPELFLRYVSTPPSQLRLLHYPNNEDAVDRPGIGEHTDYECFTLLKPTAPGLEVFNTDGEWISVPYDPDALVLNIGDLLELWTNGYYVATSHRVRKVRQERYAFPLFFTVDYHTEVAPLEAFKDAAGSDNARAVVSGEHLRAQTMQSFRYMLERLQRGEASLPTDALPYYSLGREAETLEPQRSR</sequence>
<evidence type="ECO:0000259" key="7">
    <source>
        <dbReference type="PROSITE" id="PS51471"/>
    </source>
</evidence>
<reference evidence="8 9" key="1">
    <citation type="submission" date="2018-06" db="EMBL/GenBank/DDBJ databases">
        <title>Three novel Pseudomonas species isolated from symptomatic oak.</title>
        <authorList>
            <person name="Bueno-Gonzalez V."/>
            <person name="Brady C."/>
        </authorList>
    </citation>
    <scope>NUCLEOTIDE SEQUENCE [LARGE SCALE GENOMIC DNA]</scope>
    <source>
        <strain evidence="8 9">P17C</strain>
    </source>
</reference>
<dbReference type="UniPathway" id="UPA00385"/>
<dbReference type="InterPro" id="IPR044861">
    <property type="entry name" value="IPNS-like_FE2OG_OXY"/>
</dbReference>
<dbReference type="GO" id="GO:0046872">
    <property type="term" value="F:metal ion binding"/>
    <property type="evidence" value="ECO:0007669"/>
    <property type="project" value="UniProtKB-KW"/>
</dbReference>
<dbReference type="AlphaFoldDB" id="A0A4V6MXB6"/>
<proteinExistence type="inferred from homology"/>
<accession>A0A4V6MXB6</accession>
<dbReference type="PRINTS" id="PR00682">
    <property type="entry name" value="IPNSYNTHASE"/>
</dbReference>
<dbReference type="InterPro" id="IPR005123">
    <property type="entry name" value="Oxoglu/Fe-dep_dioxygenase_dom"/>
</dbReference>
<dbReference type="Pfam" id="PF03171">
    <property type="entry name" value="2OG-FeII_Oxy"/>
    <property type="match status" value="1"/>
</dbReference>
<dbReference type="PANTHER" id="PTHR10209:SF881">
    <property type="entry name" value="FI07970P-RELATED"/>
    <property type="match status" value="1"/>
</dbReference>
<evidence type="ECO:0000256" key="5">
    <source>
        <dbReference type="ARBA" id="ARBA00023004"/>
    </source>
</evidence>
<dbReference type="InterPro" id="IPR027443">
    <property type="entry name" value="IPNS-like_sf"/>
</dbReference>
<evidence type="ECO:0000313" key="9">
    <source>
        <dbReference type="Proteomes" id="UP000292639"/>
    </source>
</evidence>
<protein>
    <submittedName>
        <fullName evidence="8">2OG-Fe(II) oxygenase</fullName>
    </submittedName>
</protein>
<comment type="subunit">
    <text evidence="2">Monomer.</text>
</comment>
<dbReference type="PROSITE" id="PS51471">
    <property type="entry name" value="FE2OG_OXY"/>
    <property type="match status" value="1"/>
</dbReference>
<comment type="similarity">
    <text evidence="1 6">Belongs to the iron/ascorbate-dependent oxidoreductase family.</text>
</comment>
<dbReference type="Proteomes" id="UP000292639">
    <property type="component" value="Unassembled WGS sequence"/>
</dbReference>
<evidence type="ECO:0000256" key="3">
    <source>
        <dbReference type="ARBA" id="ARBA00022723"/>
    </source>
</evidence>
<name>A0A4V6MXB6_9GAMM</name>
<feature type="domain" description="Fe2OG dioxygenase" evidence="7">
    <location>
        <begin position="179"/>
        <end position="277"/>
    </location>
</feature>
<keyword evidence="3 6" id="KW-0479">Metal-binding</keyword>
<evidence type="ECO:0000256" key="6">
    <source>
        <dbReference type="RuleBase" id="RU003682"/>
    </source>
</evidence>
<dbReference type="Gene3D" id="2.60.120.330">
    <property type="entry name" value="B-lactam Antibiotic, Isopenicillin N Synthase, Chain"/>
    <property type="match status" value="1"/>
</dbReference>
<evidence type="ECO:0000256" key="4">
    <source>
        <dbReference type="ARBA" id="ARBA00023002"/>
    </source>
</evidence>
<dbReference type="OrthoDB" id="21825at2"/>
<organism evidence="8 9">
    <name type="scientific">Stutzerimonas kirkiae</name>
    <dbReference type="NCBI Taxonomy" id="2211392"/>
    <lineage>
        <taxon>Bacteria</taxon>
        <taxon>Pseudomonadati</taxon>
        <taxon>Pseudomonadota</taxon>
        <taxon>Gammaproteobacteria</taxon>
        <taxon>Pseudomonadales</taxon>
        <taxon>Pseudomonadaceae</taxon>
        <taxon>Stutzerimonas</taxon>
    </lineage>
</organism>
<dbReference type="InterPro" id="IPR026992">
    <property type="entry name" value="DIOX_N"/>
</dbReference>